<evidence type="ECO:0000313" key="2">
    <source>
        <dbReference type="Proteomes" id="UP001145114"/>
    </source>
</evidence>
<organism evidence="1 2">
    <name type="scientific">Spiromyces aspiralis</name>
    <dbReference type="NCBI Taxonomy" id="68401"/>
    <lineage>
        <taxon>Eukaryota</taxon>
        <taxon>Fungi</taxon>
        <taxon>Fungi incertae sedis</taxon>
        <taxon>Zoopagomycota</taxon>
        <taxon>Kickxellomycotina</taxon>
        <taxon>Kickxellomycetes</taxon>
        <taxon>Kickxellales</taxon>
        <taxon>Kickxellaceae</taxon>
        <taxon>Spiromyces</taxon>
    </lineage>
</organism>
<dbReference type="Proteomes" id="UP001145114">
    <property type="component" value="Unassembled WGS sequence"/>
</dbReference>
<name>A0ACC1HES4_9FUNG</name>
<proteinExistence type="predicted"/>
<accession>A0ACC1HES4</accession>
<comment type="caution">
    <text evidence="1">The sequence shown here is derived from an EMBL/GenBank/DDBJ whole genome shotgun (WGS) entry which is preliminary data.</text>
</comment>
<evidence type="ECO:0000313" key="1">
    <source>
        <dbReference type="EMBL" id="KAJ1674962.1"/>
    </source>
</evidence>
<reference evidence="1" key="1">
    <citation type="submission" date="2022-06" db="EMBL/GenBank/DDBJ databases">
        <title>Phylogenomic reconstructions and comparative analyses of Kickxellomycotina fungi.</title>
        <authorList>
            <person name="Reynolds N.K."/>
            <person name="Stajich J.E."/>
            <person name="Barry K."/>
            <person name="Grigoriev I.V."/>
            <person name="Crous P."/>
            <person name="Smith M.E."/>
        </authorList>
    </citation>
    <scope>NUCLEOTIDE SEQUENCE</scope>
    <source>
        <strain evidence="1">RSA 2271</strain>
    </source>
</reference>
<keyword evidence="2" id="KW-1185">Reference proteome</keyword>
<protein>
    <submittedName>
        <fullName evidence="1">Uncharacterized protein</fullName>
    </submittedName>
</protein>
<dbReference type="EMBL" id="JAMZIH010005570">
    <property type="protein sequence ID" value="KAJ1674962.1"/>
    <property type="molecule type" value="Genomic_DNA"/>
</dbReference>
<gene>
    <name evidence="1" type="ORF">EV182_002208</name>
</gene>
<sequence>MNYKAEIECWKEYFVPITMNKGLRAVLASAGLWGKYVAFKRALGPRIRKLAGSLSSGQQASSECEGNKVRAPEPHGPALDWGVETMLRPVVHQLRQALEASPSSHGSSPRFPIRNEYSIGRAKKVHGESNQVGMALTREGMLANHWHNVLSAFEIKRINWDLTEHAEQYMLYAAEMWARQPRQFMLGGLVLRDQLYIVYGDRGRDLFITHVGKIIPERLGGVGGKGGSASLVEALSMLGFFMTLTERELGFIIEGGGPTSASCTLSMTQTPH</sequence>